<evidence type="ECO:0000313" key="3">
    <source>
        <dbReference type="Proteomes" id="UP000298416"/>
    </source>
</evidence>
<gene>
    <name evidence="2" type="ORF">SASPL_140624</name>
</gene>
<keyword evidence="3" id="KW-1185">Reference proteome</keyword>
<comment type="caution">
    <text evidence="2">The sequence shown here is derived from an EMBL/GenBank/DDBJ whole genome shotgun (WGS) entry which is preliminary data.</text>
</comment>
<sequence>MPTCWDTPDQRQSRRNATHEKPYGVSPYEQSSPTPRQYSCWDPSGQHTREAADSRHVLYSVEATVSGGKRTTGPGIKPYLTSYGETSVNKEVDHKRLPITCSKIDHADGNDIRATTNEPIDEVGRTLFFGKTLGAEPKIEDGPFNEEENYDHSAVLQLPSLSAAISCSMTRIVTNGSRKQRKLDADSLSIESEDNEDHRVKDSKDAGSKSFESHPRKRKARKRRQLALQERRIGGGTSGVGGEVSASSDEVQLKKSLVSSSTRLRTSCFA</sequence>
<proteinExistence type="predicted"/>
<feature type="compositionally biased region" description="Basic residues" evidence="1">
    <location>
        <begin position="215"/>
        <end position="225"/>
    </location>
</feature>
<feature type="compositionally biased region" description="Low complexity" evidence="1">
    <location>
        <begin position="243"/>
        <end position="270"/>
    </location>
</feature>
<dbReference type="AlphaFoldDB" id="A0A8X8ZCN3"/>
<feature type="region of interest" description="Disordered" evidence="1">
    <location>
        <begin position="176"/>
        <end position="270"/>
    </location>
</feature>
<protein>
    <submittedName>
        <fullName evidence="2">Uncharacterized protein</fullName>
    </submittedName>
</protein>
<feature type="region of interest" description="Disordered" evidence="1">
    <location>
        <begin position="1"/>
        <end position="55"/>
    </location>
</feature>
<feature type="compositionally biased region" description="Basic and acidic residues" evidence="1">
    <location>
        <begin position="8"/>
        <end position="22"/>
    </location>
</feature>
<feature type="compositionally biased region" description="Polar residues" evidence="1">
    <location>
        <begin position="28"/>
        <end position="37"/>
    </location>
</feature>
<organism evidence="2">
    <name type="scientific">Salvia splendens</name>
    <name type="common">Scarlet sage</name>
    <dbReference type="NCBI Taxonomy" id="180675"/>
    <lineage>
        <taxon>Eukaryota</taxon>
        <taxon>Viridiplantae</taxon>
        <taxon>Streptophyta</taxon>
        <taxon>Embryophyta</taxon>
        <taxon>Tracheophyta</taxon>
        <taxon>Spermatophyta</taxon>
        <taxon>Magnoliopsida</taxon>
        <taxon>eudicotyledons</taxon>
        <taxon>Gunneridae</taxon>
        <taxon>Pentapetalae</taxon>
        <taxon>asterids</taxon>
        <taxon>lamiids</taxon>
        <taxon>Lamiales</taxon>
        <taxon>Lamiaceae</taxon>
        <taxon>Nepetoideae</taxon>
        <taxon>Mentheae</taxon>
        <taxon>Salviinae</taxon>
        <taxon>Salvia</taxon>
        <taxon>Salvia subgen. Calosphace</taxon>
        <taxon>core Calosphace</taxon>
    </lineage>
</organism>
<accession>A0A8X8ZCN3</accession>
<evidence type="ECO:0000256" key="1">
    <source>
        <dbReference type="SAM" id="MobiDB-lite"/>
    </source>
</evidence>
<reference evidence="2" key="1">
    <citation type="submission" date="2018-01" db="EMBL/GenBank/DDBJ databases">
        <authorList>
            <person name="Mao J.F."/>
        </authorList>
    </citation>
    <scope>NUCLEOTIDE SEQUENCE</scope>
    <source>
        <strain evidence="2">Huo1</strain>
        <tissue evidence="2">Leaf</tissue>
    </source>
</reference>
<name>A0A8X8ZCN3_SALSN</name>
<feature type="compositionally biased region" description="Basic and acidic residues" evidence="1">
    <location>
        <begin position="196"/>
        <end position="214"/>
    </location>
</feature>
<dbReference type="EMBL" id="PNBA02000015">
    <property type="protein sequence ID" value="KAG6399149.1"/>
    <property type="molecule type" value="Genomic_DNA"/>
</dbReference>
<evidence type="ECO:0000313" key="2">
    <source>
        <dbReference type="EMBL" id="KAG6399149.1"/>
    </source>
</evidence>
<dbReference type="Proteomes" id="UP000298416">
    <property type="component" value="Unassembled WGS sequence"/>
</dbReference>
<reference evidence="2" key="2">
    <citation type="submission" date="2020-08" db="EMBL/GenBank/DDBJ databases">
        <title>Plant Genome Project.</title>
        <authorList>
            <person name="Zhang R.-G."/>
        </authorList>
    </citation>
    <scope>NUCLEOTIDE SEQUENCE</scope>
    <source>
        <strain evidence="2">Huo1</strain>
        <tissue evidence="2">Leaf</tissue>
    </source>
</reference>